<feature type="domain" description="BACK" evidence="3">
    <location>
        <begin position="158"/>
        <end position="261"/>
    </location>
</feature>
<dbReference type="Pfam" id="PF24681">
    <property type="entry name" value="Kelch_KLHDC2_KLHL20_DRC7"/>
    <property type="match status" value="1"/>
</dbReference>
<comment type="caution">
    <text evidence="4">The sequence shown here is derived from an EMBL/GenBank/DDBJ whole genome shotgun (WGS) entry which is preliminary data.</text>
</comment>
<evidence type="ECO:0000256" key="2">
    <source>
        <dbReference type="ARBA" id="ARBA00022737"/>
    </source>
</evidence>
<sequence>MMSDCFFISTLPEYVHNRKIIINQIHIHYVNGYKLAKASEYFKQKLIKLHQMELLKYQRKFEGNLVRTRYQQLCRSTAKNLFNAKLQPLVINYTDITALECLLSFIHCNEEVRSNLLISYLQSSTVNSVLKAGLYFQAPEFINHCLQIVQSNLNMNTCWHYWKVAKEFNSHLPEYPTITSRYVLANFIEAGKSKGFLDLNVDDLKKLLKEDSLNSSNEKYLFVIIEKWINHQQLDRRKYIGDLLACLRLGRLKHKDLDDISKHSLVQAEWNSCGSILQMAGYLNEELSLNLNDSLILRPEDKTELFAYIFKPRLPYAAIFVIGGWEGNQNDFTFGPSSVIQVYNSRTNTWHRIVSDILALDEGHAYSGCIFYKTRIYIVGGFVSTGPTQILKAFELTNLTWRLLSPMHEKRNYVCICVLNNAIYAIGGHNGKNRLNSVERYDIDKNHWTFISPMHQVRSDAGAHSLLGFIYVVGGFDGHQMHNTVEMYNPCTDQWSLIAPMHDIRSGVSVIVYDHYLYAIGGNNGLQRLKTVERYNPDTNQWQIMPSMIYNRSNFCVTLLDDMIYVIGGWSDETNSTISSVERWSPNVFSQWEPVQELHFPKY</sequence>
<dbReference type="Gene3D" id="3.30.710.10">
    <property type="entry name" value="Potassium Channel Kv1.1, Chain A"/>
    <property type="match status" value="1"/>
</dbReference>
<dbReference type="Proteomes" id="UP001292079">
    <property type="component" value="Unassembled WGS sequence"/>
</dbReference>
<dbReference type="Gene3D" id="2.120.10.80">
    <property type="entry name" value="Kelch-type beta propeller"/>
    <property type="match status" value="2"/>
</dbReference>
<dbReference type="InterPro" id="IPR011333">
    <property type="entry name" value="SKP1/BTB/POZ_sf"/>
</dbReference>
<keyword evidence="2" id="KW-0677">Repeat</keyword>
<accession>A0AAE2D5P8</accession>
<dbReference type="Pfam" id="PF07707">
    <property type="entry name" value="BACK"/>
    <property type="match status" value="1"/>
</dbReference>
<dbReference type="Pfam" id="PF01344">
    <property type="entry name" value="Kelch_1"/>
    <property type="match status" value="1"/>
</dbReference>
<name>A0AAE2D5P8_SCHME</name>
<dbReference type="SMART" id="SM00612">
    <property type="entry name" value="Kelch"/>
    <property type="match status" value="4"/>
</dbReference>
<evidence type="ECO:0000313" key="5">
    <source>
        <dbReference type="Proteomes" id="UP001292079"/>
    </source>
</evidence>
<evidence type="ECO:0000313" key="4">
    <source>
        <dbReference type="EMBL" id="KAK4472316.1"/>
    </source>
</evidence>
<dbReference type="InterPro" id="IPR015915">
    <property type="entry name" value="Kelch-typ_b-propeller"/>
</dbReference>
<proteinExistence type="predicted"/>
<dbReference type="SMART" id="SM00875">
    <property type="entry name" value="BACK"/>
    <property type="match status" value="1"/>
</dbReference>
<dbReference type="Gene3D" id="1.25.40.420">
    <property type="match status" value="1"/>
</dbReference>
<dbReference type="AlphaFoldDB" id="A0AAE2D5P8"/>
<protein>
    <recommendedName>
        <fullName evidence="3">BACK domain-containing protein</fullName>
    </recommendedName>
</protein>
<dbReference type="InterPro" id="IPR006652">
    <property type="entry name" value="Kelch_1"/>
</dbReference>
<dbReference type="PANTHER" id="PTHR45632">
    <property type="entry name" value="LD33804P"/>
    <property type="match status" value="1"/>
</dbReference>
<organism evidence="4 5">
    <name type="scientific">Schistosoma mekongi</name>
    <name type="common">Parasitic worm</name>
    <dbReference type="NCBI Taxonomy" id="38744"/>
    <lineage>
        <taxon>Eukaryota</taxon>
        <taxon>Metazoa</taxon>
        <taxon>Spiralia</taxon>
        <taxon>Lophotrochozoa</taxon>
        <taxon>Platyhelminthes</taxon>
        <taxon>Trematoda</taxon>
        <taxon>Digenea</taxon>
        <taxon>Strigeidida</taxon>
        <taxon>Schistosomatoidea</taxon>
        <taxon>Schistosomatidae</taxon>
        <taxon>Schistosoma</taxon>
    </lineage>
</organism>
<evidence type="ECO:0000256" key="1">
    <source>
        <dbReference type="ARBA" id="ARBA00022441"/>
    </source>
</evidence>
<keyword evidence="5" id="KW-1185">Reference proteome</keyword>
<dbReference type="EMBL" id="JALJAT010000002">
    <property type="protein sequence ID" value="KAK4472316.1"/>
    <property type="molecule type" value="Genomic_DNA"/>
</dbReference>
<dbReference type="SUPFAM" id="SSF117281">
    <property type="entry name" value="Kelch motif"/>
    <property type="match status" value="1"/>
</dbReference>
<keyword evidence="1" id="KW-0880">Kelch repeat</keyword>
<reference evidence="4" key="1">
    <citation type="submission" date="2022-04" db="EMBL/GenBank/DDBJ databases">
        <authorList>
            <person name="Xu L."/>
            <person name="Lv Z."/>
        </authorList>
    </citation>
    <scope>NUCLEOTIDE SEQUENCE</scope>
    <source>
        <strain evidence="4">LV_2022a</strain>
    </source>
</reference>
<reference evidence="4" key="2">
    <citation type="journal article" date="2023" name="Infect Dis Poverty">
        <title>Chromosome-scale genome of the human blood fluke Schistosoma mekongi and its implications for public health.</title>
        <authorList>
            <person name="Zhou M."/>
            <person name="Xu L."/>
            <person name="Xu D."/>
            <person name="Chen W."/>
            <person name="Khan J."/>
            <person name="Hu Y."/>
            <person name="Huang H."/>
            <person name="Wei H."/>
            <person name="Zhang Y."/>
            <person name="Chusongsang P."/>
            <person name="Tanasarnprasert K."/>
            <person name="Hu X."/>
            <person name="Limpanont Y."/>
            <person name="Lv Z."/>
        </authorList>
    </citation>
    <scope>NUCLEOTIDE SEQUENCE</scope>
    <source>
        <strain evidence="4">LV_2022a</strain>
    </source>
</reference>
<dbReference type="PANTHER" id="PTHR45632:SF3">
    <property type="entry name" value="KELCH-LIKE PROTEIN 32"/>
    <property type="match status" value="1"/>
</dbReference>
<dbReference type="InterPro" id="IPR011705">
    <property type="entry name" value="BACK"/>
</dbReference>
<gene>
    <name evidence="4" type="ORF">MN116_003581</name>
</gene>
<dbReference type="PROSITE" id="PS50096">
    <property type="entry name" value="IQ"/>
    <property type="match status" value="1"/>
</dbReference>
<evidence type="ECO:0000259" key="3">
    <source>
        <dbReference type="SMART" id="SM00875"/>
    </source>
</evidence>